<evidence type="ECO:0000313" key="1">
    <source>
        <dbReference type="EMBL" id="MBB4969068.1"/>
    </source>
</evidence>
<dbReference type="EMBL" id="JACHJS010000001">
    <property type="protein sequence ID" value="MBB4969068.1"/>
    <property type="molecule type" value="Genomic_DNA"/>
</dbReference>
<protein>
    <submittedName>
        <fullName evidence="1">Uncharacterized protein</fullName>
    </submittedName>
</protein>
<organism evidence="1 2">
    <name type="scientific">Saccharothrix violaceirubra</name>
    <dbReference type="NCBI Taxonomy" id="413306"/>
    <lineage>
        <taxon>Bacteria</taxon>
        <taxon>Bacillati</taxon>
        <taxon>Actinomycetota</taxon>
        <taxon>Actinomycetes</taxon>
        <taxon>Pseudonocardiales</taxon>
        <taxon>Pseudonocardiaceae</taxon>
        <taxon>Saccharothrix</taxon>
    </lineage>
</organism>
<accession>A0A7W7T9J7</accession>
<dbReference type="Proteomes" id="UP000542674">
    <property type="component" value="Unassembled WGS sequence"/>
</dbReference>
<comment type="caution">
    <text evidence="1">The sequence shown here is derived from an EMBL/GenBank/DDBJ whole genome shotgun (WGS) entry which is preliminary data.</text>
</comment>
<name>A0A7W7T9J7_9PSEU</name>
<reference evidence="1 2" key="1">
    <citation type="submission" date="2020-08" db="EMBL/GenBank/DDBJ databases">
        <title>Sequencing the genomes of 1000 actinobacteria strains.</title>
        <authorList>
            <person name="Klenk H.-P."/>
        </authorList>
    </citation>
    <scope>NUCLEOTIDE SEQUENCE [LARGE SCALE GENOMIC DNA]</scope>
    <source>
        <strain evidence="1 2">DSM 45084</strain>
    </source>
</reference>
<keyword evidence="2" id="KW-1185">Reference proteome</keyword>
<evidence type="ECO:0000313" key="2">
    <source>
        <dbReference type="Proteomes" id="UP000542674"/>
    </source>
</evidence>
<sequence length="107" mass="11644">MSEHPLVARLLAAGFSVHPQLDRHGYDTGLLFVRRSPRGFEVLSAWDDDYALATSLPESRDWSNPFASSGTETTGETTFAAAVEFLLSAKHAAVEGDWFDGGSDVQQ</sequence>
<gene>
    <name evidence="1" type="ORF">F4559_006427</name>
</gene>
<dbReference type="AlphaFoldDB" id="A0A7W7T9J7"/>
<dbReference type="RefSeq" id="WP_184674780.1">
    <property type="nucleotide sequence ID" value="NZ_BAABAI010000043.1"/>
</dbReference>
<proteinExistence type="predicted"/>